<dbReference type="EMBL" id="CAJGYO010000014">
    <property type="protein sequence ID" value="CAD6268805.1"/>
    <property type="molecule type" value="Genomic_DNA"/>
</dbReference>
<dbReference type="InterPro" id="IPR014718">
    <property type="entry name" value="GH-type_carb-bd"/>
</dbReference>
<dbReference type="Pfam" id="PF06045">
    <property type="entry name" value="Rhamnogal_lyase"/>
    <property type="match status" value="1"/>
</dbReference>
<proteinExistence type="predicted"/>
<evidence type="ECO:0000313" key="4">
    <source>
        <dbReference type="Proteomes" id="UP000604825"/>
    </source>
</evidence>
<dbReference type="OrthoDB" id="2130367at2759"/>
<dbReference type="Gene3D" id="2.60.40.1120">
    <property type="entry name" value="Carboxypeptidase-like, regulatory domain"/>
    <property type="match status" value="1"/>
</dbReference>
<feature type="domain" description="Rhamnogalacturonan lyase" evidence="2">
    <location>
        <begin position="351"/>
        <end position="427"/>
    </location>
</feature>
<dbReference type="PANTHER" id="PTHR32018:SF2">
    <property type="entry name" value="OS11G0134100 PROTEIN"/>
    <property type="match status" value="1"/>
</dbReference>
<keyword evidence="1" id="KW-0732">Signal</keyword>
<dbReference type="CDD" id="cd10320">
    <property type="entry name" value="RGL4_N"/>
    <property type="match status" value="1"/>
</dbReference>
<dbReference type="Pfam" id="PF14686">
    <property type="entry name" value="fn3_3"/>
    <property type="match status" value="1"/>
</dbReference>
<reference evidence="3" key="1">
    <citation type="submission" date="2020-10" db="EMBL/GenBank/DDBJ databases">
        <authorList>
            <person name="Han B."/>
            <person name="Lu T."/>
            <person name="Zhao Q."/>
            <person name="Huang X."/>
            <person name="Zhao Y."/>
        </authorList>
    </citation>
    <scope>NUCLEOTIDE SEQUENCE</scope>
</reference>
<accession>A0A811RFY8</accession>
<protein>
    <recommendedName>
        <fullName evidence="2">Rhamnogalacturonan lyase domain-containing protein</fullName>
    </recommendedName>
</protein>
<dbReference type="InterPro" id="IPR029413">
    <property type="entry name" value="RG-lyase_II"/>
</dbReference>
<name>A0A811RFY8_9POAL</name>
<dbReference type="InterPro" id="IPR010325">
    <property type="entry name" value="Rhamnogal_lyase"/>
</dbReference>
<sequence length="470" mass="50600">MAAAAWTGTGITRSSSSSVLLLLVVVVDNGVVQVTLSKPQGHITGVRATTASATSCTSTAPKTQEGGYWDVVWNYPGSDQPRGMIDMLDSTEFKVVVSTEEQVELSFSSTYTPSRQDSVRLNVDKRLVMLKGSSGFYCYAVLEHASDWPALDVTEARLAFKLNTDKFNYMAISDDIQRYMPSAADRDEPCGTPLTYKEAALLFKGEVDDKYEYSMDNKDNAVHGWITGGGGHPSPMGFWVITPSNEFKSDVSWHNYVGNDIVLSIGDGEYWKKVMGPVFIYLNSGPSRGGDLRALWADAKAQARAEAGKWPYTFPESPDFAKADERGSVTGRLVVRDDTFTSTYDDVPAPTTAYVGLAAPGQAGSWQTECKGYQFWTTAAAADASCGGGFSFTIGNVRPGVYSLYAWVPGVLGDYVSASSVTVTAGGAVVDLGDVVFRPPRSGPTVWEIGVPDRTAAEFFVPDVDPTGCS</sequence>
<organism evidence="3 4">
    <name type="scientific">Miscanthus lutarioriparius</name>
    <dbReference type="NCBI Taxonomy" id="422564"/>
    <lineage>
        <taxon>Eukaryota</taxon>
        <taxon>Viridiplantae</taxon>
        <taxon>Streptophyta</taxon>
        <taxon>Embryophyta</taxon>
        <taxon>Tracheophyta</taxon>
        <taxon>Spermatophyta</taxon>
        <taxon>Magnoliopsida</taxon>
        <taxon>Liliopsida</taxon>
        <taxon>Poales</taxon>
        <taxon>Poaceae</taxon>
        <taxon>PACMAD clade</taxon>
        <taxon>Panicoideae</taxon>
        <taxon>Andropogonodae</taxon>
        <taxon>Andropogoneae</taxon>
        <taxon>Saccharinae</taxon>
        <taxon>Miscanthus</taxon>
    </lineage>
</organism>
<comment type="caution">
    <text evidence="3">The sequence shown here is derived from an EMBL/GenBank/DDBJ whole genome shotgun (WGS) entry which is preliminary data.</text>
</comment>
<gene>
    <name evidence="3" type="ORF">NCGR_LOCUS52110</name>
</gene>
<keyword evidence="4" id="KW-1185">Reference proteome</keyword>
<dbReference type="Proteomes" id="UP000604825">
    <property type="component" value="Unassembled WGS sequence"/>
</dbReference>
<evidence type="ECO:0000259" key="2">
    <source>
        <dbReference type="Pfam" id="PF14686"/>
    </source>
</evidence>
<dbReference type="GO" id="GO:0030246">
    <property type="term" value="F:carbohydrate binding"/>
    <property type="evidence" value="ECO:0007669"/>
    <property type="project" value="InterPro"/>
</dbReference>
<feature type="signal peptide" evidence="1">
    <location>
        <begin position="1"/>
        <end position="37"/>
    </location>
</feature>
<dbReference type="InterPro" id="IPR051850">
    <property type="entry name" value="Polysacch_Lyase_4"/>
</dbReference>
<evidence type="ECO:0000313" key="3">
    <source>
        <dbReference type="EMBL" id="CAD6268805.1"/>
    </source>
</evidence>
<dbReference type="Gene3D" id="2.70.98.10">
    <property type="match status" value="1"/>
</dbReference>
<dbReference type="PANTHER" id="PTHR32018">
    <property type="entry name" value="RHAMNOGALACTURONATE LYASE FAMILY PROTEIN"/>
    <property type="match status" value="1"/>
</dbReference>
<evidence type="ECO:0000256" key="1">
    <source>
        <dbReference type="SAM" id="SignalP"/>
    </source>
</evidence>
<dbReference type="CDD" id="cd10316">
    <property type="entry name" value="RGL4_M"/>
    <property type="match status" value="1"/>
</dbReference>
<dbReference type="AlphaFoldDB" id="A0A811RFY8"/>
<feature type="chain" id="PRO_5032782888" description="Rhamnogalacturonan lyase domain-containing protein" evidence="1">
    <location>
        <begin position="38"/>
        <end position="470"/>
    </location>
</feature>